<keyword evidence="4" id="KW-0647">Proteasome</keyword>
<name>A0A9P4NIK4_9PEZI</name>
<dbReference type="Pfam" id="PF24492">
    <property type="entry name" value="HEAT_ECM29"/>
    <property type="match status" value="1"/>
</dbReference>
<proteinExistence type="predicted"/>
<accession>A0A9P4NIK4</accession>
<comment type="caution">
    <text evidence="8">The sequence shown here is derived from an EMBL/GenBank/DDBJ whole genome shotgun (WGS) entry which is preliminary data.</text>
</comment>
<keyword evidence="2" id="KW-0963">Cytoplasm</keyword>
<reference evidence="8" key="1">
    <citation type="journal article" date="2020" name="Stud. Mycol.">
        <title>101 Dothideomycetes genomes: a test case for predicting lifestyles and emergence of pathogens.</title>
        <authorList>
            <person name="Haridas S."/>
            <person name="Albert R."/>
            <person name="Binder M."/>
            <person name="Bloem J."/>
            <person name="Labutti K."/>
            <person name="Salamov A."/>
            <person name="Andreopoulos B."/>
            <person name="Baker S."/>
            <person name="Barry K."/>
            <person name="Bills G."/>
            <person name="Bluhm B."/>
            <person name="Cannon C."/>
            <person name="Castanera R."/>
            <person name="Culley D."/>
            <person name="Daum C."/>
            <person name="Ezra D."/>
            <person name="Gonzalez J."/>
            <person name="Henrissat B."/>
            <person name="Kuo A."/>
            <person name="Liang C."/>
            <person name="Lipzen A."/>
            <person name="Lutzoni F."/>
            <person name="Magnuson J."/>
            <person name="Mondo S."/>
            <person name="Nolan M."/>
            <person name="Ohm R."/>
            <person name="Pangilinan J."/>
            <person name="Park H.-J."/>
            <person name="Ramirez L."/>
            <person name="Alfaro M."/>
            <person name="Sun H."/>
            <person name="Tritt A."/>
            <person name="Yoshinaga Y."/>
            <person name="Zwiers L.-H."/>
            <person name="Turgeon B."/>
            <person name="Goodwin S."/>
            <person name="Spatafora J."/>
            <person name="Crous P."/>
            <person name="Grigoriev I."/>
        </authorList>
    </citation>
    <scope>NUCLEOTIDE SEQUENCE</scope>
    <source>
        <strain evidence="8">CBS 130266</strain>
    </source>
</reference>
<dbReference type="EMBL" id="MU007089">
    <property type="protein sequence ID" value="KAF2422587.1"/>
    <property type="molecule type" value="Genomic_DNA"/>
</dbReference>
<feature type="region of interest" description="Disordered" evidence="5">
    <location>
        <begin position="470"/>
        <end position="491"/>
    </location>
</feature>
<dbReference type="Pfam" id="PF23731">
    <property type="entry name" value="ARM_ECM29_C"/>
    <property type="match status" value="1"/>
</dbReference>
<comment type="subcellular location">
    <subcellularLocation>
        <location evidence="1">Cytoplasm</location>
    </subcellularLocation>
</comment>
<evidence type="ECO:0000256" key="1">
    <source>
        <dbReference type="ARBA" id="ARBA00004496"/>
    </source>
</evidence>
<evidence type="ECO:0000313" key="8">
    <source>
        <dbReference type="EMBL" id="KAF2422587.1"/>
    </source>
</evidence>
<gene>
    <name evidence="8" type="ORF">EJ08DRAFT_701548</name>
</gene>
<dbReference type="InterPro" id="IPR011989">
    <property type="entry name" value="ARM-like"/>
</dbReference>
<dbReference type="InterPro" id="IPR024372">
    <property type="entry name" value="Ecm29_N"/>
</dbReference>
<dbReference type="InterPro" id="IPR055443">
    <property type="entry name" value="HEAT_ECM29"/>
</dbReference>
<feature type="compositionally biased region" description="Polar residues" evidence="5">
    <location>
        <begin position="479"/>
        <end position="491"/>
    </location>
</feature>
<evidence type="ECO:0000259" key="7">
    <source>
        <dbReference type="Pfam" id="PF24492"/>
    </source>
</evidence>
<sequence length="1892" mass="209245">MATAGSTEERELALINKVEMRIALASTNDKLAGLLKTYLAPLLLKLASEHASVRNKIIAICQHVNTRVKDPSVQLPVAALLGQFKEHKTPLIRHFDLLYVQQGMLRLSTREKADLLPALVSGVAEDISTPNKSGSNLFNLLLQALQHYQLPSKGSPEDEKLRTTLNISFEDGKWLSFWFGKLTLLLTVRRPAAPGSTITQPPPAGLSEEEYQFLTFYGKPDAWDSSKEGGLHLSKTKIIVLRFLATGAFTDDERFLPALFASADTNSVIVERGDDILKKAIGAVDMTDTTLVYRLYKLYLGGEGAAAASPALQMKILSYLTRSTTSTTFSTQFSVILSRGLATGDDNAIKGREGMKLRLAIFAYANYFLRNAKAEDLIPVTRPLLEGLTQYINRQGWPVPETGQDVGLRRMAYELIGLAAKAGSIADLTLLEWFFQSLSEDSSGNETAASIEDGLSSLIGTFSEFTKDGPLTKTDEDVTMSNSGTVGSSMHNKNTRLRALSDLLLRYMAVPPVNDETYHRSTRYVSVRFANRCLPYDNVVGRWINILAIGGPSQEGQEVAEEGKKGLNPYWFKMLNSDRSDLWQKSSGQEGEVAFPSFSELFDMVFPAMIKDGYYDEEDASTAINRFMKDRFTAFTPALNYCHRLFVNNAIQASGGKLDIDADWERKADAAPSTDAQARASIKTYIKTLVESSKAYESAALAGFMRAALEALTWDNGVGIEGCHDIFADMLALCPGEFIRQFGFESSINNLIHSVNSNNEHIRSKAARCFGILFAYQLKDQQSGSASSTASLSKRLMVMGPKISEWEHAVGATINHIHGALKAIAFTWSRLAFCADLESFQERLSPFHETVLRILQESTEKTLLEAAYTFVEQLSIFSVYGKRVKVDATTIESIIDKIAEKGQEGNEKAIIALGRFSVFLDESEDEKSPIRLIDDRIYKMHEIRQMEAQFSVGEALCTLAAGWECTPLQLEIDMDGERPTTSRPTTLTRILKRTIADCRASKPSLRKASVIWLLCFVQFCGHLPEIKEQLRACQAAFKHCLSDRDELVQEASSRGLGLVYEKGDRDLKDDLVRDLVGSFSDNKAQLAGNVTEDTQLFEPGALPTGDGSVTTYKDILSLAVEVGDSSLVYRFMSLAANNSIWTSRAAFGRFGLSNVFSDSSVDGYLSENPKLYPKLYRYRFDPNPNVQRSMNDIWNALVKNSAATIEKHFDAIMDDLLENILTKEWRVRQACCAAIADLVQGRQFATYEKYLSPIWTMCFKVMDDIKNSVRVAAAGLARVLTGILVRNLEAGDGSAKSADGMLKNVLPFLLSTSGLESGAESVQMLSLKTLLEIIKKANARILRPFIPELVERMLGLLSSLENAAVNYIHLNAAKYNVTEGEIDDMRLKSVRASPMMEGVERCLDLLDEESMAMTIIALKNAMKTTIGLPSRVGCSRVLVSLATRHRQLFTPYADQFLKLTEKYVLDRNETISSSYAVSAGYVARLASDEQILEISEFAKTLYCTSEDERQRAVAADIIHAISKHATDRFGNLAVDMLPFVFVAKHDNQEDVAELCEKTWSDNVGGSRAVSLYLKEITILATELLDSPRWNLKHAAARAIADATEALASGVDGIPKDQAELIWPALRKALDGKTWDGKEVVVKAFARFVEKCSDQGLLGKLTPDIVKIILREAKRQNKAYQQAAIPALGKIAQALEKSETLDWYEQTSAIVSTLVEDLTTKDEDAMEIDAGKDKNDDRTRNKLLVVAVEALQRAFNPAKKGEDKDSAKKQTTDFLDLLTKANSVRTGDVYAASFEAVELAFKKMDGPSAKSLETDSSTLEKKILALLFHIDYAALNEAVRLKRAKAILAFASLSWTSLRKAVLETDSRLNKEIAGEKAMVVKRVLEEAKGKIA</sequence>
<dbReference type="GO" id="GO:0005634">
    <property type="term" value="C:nucleus"/>
    <property type="evidence" value="ECO:0007669"/>
    <property type="project" value="TreeGrafter"/>
</dbReference>
<evidence type="ECO:0000256" key="4">
    <source>
        <dbReference type="ARBA" id="ARBA00022942"/>
    </source>
</evidence>
<dbReference type="Proteomes" id="UP000800235">
    <property type="component" value="Unassembled WGS sequence"/>
</dbReference>
<dbReference type="GO" id="GO:0043248">
    <property type="term" value="P:proteasome assembly"/>
    <property type="evidence" value="ECO:0007669"/>
    <property type="project" value="InterPro"/>
</dbReference>
<dbReference type="InterPro" id="IPR016024">
    <property type="entry name" value="ARM-type_fold"/>
</dbReference>
<dbReference type="GO" id="GO:0000502">
    <property type="term" value="C:proteasome complex"/>
    <property type="evidence" value="ECO:0007669"/>
    <property type="project" value="UniProtKB-KW"/>
</dbReference>
<dbReference type="PANTHER" id="PTHR23346:SF19">
    <property type="entry name" value="PROTEASOME ADAPTER AND SCAFFOLD PROTEIN ECM29"/>
    <property type="match status" value="1"/>
</dbReference>
<feature type="domain" description="Proteasome component Ecm29 N-terminal" evidence="6">
    <location>
        <begin position="15"/>
        <end position="548"/>
    </location>
</feature>
<dbReference type="SUPFAM" id="SSF48371">
    <property type="entry name" value="ARM repeat"/>
    <property type="match status" value="2"/>
</dbReference>
<evidence type="ECO:0000259" key="6">
    <source>
        <dbReference type="Pfam" id="PF13001"/>
    </source>
</evidence>
<keyword evidence="3" id="KW-0677">Repeat</keyword>
<keyword evidence="9" id="KW-1185">Reference proteome</keyword>
<dbReference type="Gene3D" id="1.25.10.10">
    <property type="entry name" value="Leucine-rich Repeat Variant"/>
    <property type="match status" value="2"/>
</dbReference>
<dbReference type="GO" id="GO:0036503">
    <property type="term" value="P:ERAD pathway"/>
    <property type="evidence" value="ECO:0007669"/>
    <property type="project" value="TreeGrafter"/>
</dbReference>
<organism evidence="8 9">
    <name type="scientific">Tothia fuscella</name>
    <dbReference type="NCBI Taxonomy" id="1048955"/>
    <lineage>
        <taxon>Eukaryota</taxon>
        <taxon>Fungi</taxon>
        <taxon>Dikarya</taxon>
        <taxon>Ascomycota</taxon>
        <taxon>Pezizomycotina</taxon>
        <taxon>Dothideomycetes</taxon>
        <taxon>Pleosporomycetidae</taxon>
        <taxon>Venturiales</taxon>
        <taxon>Cylindrosympodiaceae</taxon>
        <taxon>Tothia</taxon>
    </lineage>
</organism>
<evidence type="ECO:0000313" key="9">
    <source>
        <dbReference type="Proteomes" id="UP000800235"/>
    </source>
</evidence>
<evidence type="ECO:0000256" key="2">
    <source>
        <dbReference type="ARBA" id="ARBA00022490"/>
    </source>
</evidence>
<dbReference type="OrthoDB" id="16066at2759"/>
<protein>
    <submittedName>
        <fullName evidence="8">ARM repeat-containing protein</fullName>
    </submittedName>
</protein>
<dbReference type="PANTHER" id="PTHR23346">
    <property type="entry name" value="TRANSLATIONAL ACTIVATOR GCN1-RELATED"/>
    <property type="match status" value="1"/>
</dbReference>
<dbReference type="GO" id="GO:0060090">
    <property type="term" value="F:molecular adaptor activity"/>
    <property type="evidence" value="ECO:0007669"/>
    <property type="project" value="InterPro"/>
</dbReference>
<feature type="domain" description="Proteasome adapter and scaffold protein ECM29 HEAT-repeat" evidence="7">
    <location>
        <begin position="1342"/>
        <end position="1502"/>
    </location>
</feature>
<dbReference type="GO" id="GO:0005737">
    <property type="term" value="C:cytoplasm"/>
    <property type="evidence" value="ECO:0007669"/>
    <property type="project" value="UniProtKB-SubCell"/>
</dbReference>
<evidence type="ECO:0000256" key="3">
    <source>
        <dbReference type="ARBA" id="ARBA00022737"/>
    </source>
</evidence>
<dbReference type="Pfam" id="PF13001">
    <property type="entry name" value="ECM29_N"/>
    <property type="match status" value="1"/>
</dbReference>
<evidence type="ECO:0000256" key="5">
    <source>
        <dbReference type="SAM" id="MobiDB-lite"/>
    </source>
</evidence>